<gene>
    <name evidence="1" type="ORF">LNINA_LOCUS3260</name>
</gene>
<dbReference type="Proteomes" id="UP001497472">
    <property type="component" value="Unassembled WGS sequence"/>
</dbReference>
<keyword evidence="2" id="KW-1185">Reference proteome</keyword>
<evidence type="ECO:0000313" key="1">
    <source>
        <dbReference type="EMBL" id="CAK1543445.1"/>
    </source>
</evidence>
<comment type="caution">
    <text evidence="1">The sequence shown here is derived from an EMBL/GenBank/DDBJ whole genome shotgun (WGS) entry which is preliminary data.</text>
</comment>
<protein>
    <submittedName>
        <fullName evidence="1">Uncharacterized protein</fullName>
    </submittedName>
</protein>
<reference evidence="1 2" key="1">
    <citation type="submission" date="2023-11" db="EMBL/GenBank/DDBJ databases">
        <authorList>
            <person name="Okamura Y."/>
        </authorList>
    </citation>
    <scope>NUCLEOTIDE SEQUENCE [LARGE SCALE GENOMIC DNA]</scope>
</reference>
<dbReference type="EMBL" id="CAVLEF010000004">
    <property type="protein sequence ID" value="CAK1543445.1"/>
    <property type="molecule type" value="Genomic_DNA"/>
</dbReference>
<dbReference type="AlphaFoldDB" id="A0AAV1J645"/>
<name>A0AAV1J645_9NEOP</name>
<proteinExistence type="predicted"/>
<sequence length="73" mass="8568">MINMGRFKLPPIKNVLDVAMQTVRQQVPEKSGAPPRPPQNVRFANAGKYMHAYKFVKTFRRKQHKVKYFLIPQ</sequence>
<accession>A0AAV1J645</accession>
<evidence type="ECO:0000313" key="2">
    <source>
        <dbReference type="Proteomes" id="UP001497472"/>
    </source>
</evidence>
<organism evidence="1 2">
    <name type="scientific">Leptosia nina</name>
    <dbReference type="NCBI Taxonomy" id="320188"/>
    <lineage>
        <taxon>Eukaryota</taxon>
        <taxon>Metazoa</taxon>
        <taxon>Ecdysozoa</taxon>
        <taxon>Arthropoda</taxon>
        <taxon>Hexapoda</taxon>
        <taxon>Insecta</taxon>
        <taxon>Pterygota</taxon>
        <taxon>Neoptera</taxon>
        <taxon>Endopterygota</taxon>
        <taxon>Lepidoptera</taxon>
        <taxon>Glossata</taxon>
        <taxon>Ditrysia</taxon>
        <taxon>Papilionoidea</taxon>
        <taxon>Pieridae</taxon>
        <taxon>Pierinae</taxon>
        <taxon>Leptosia</taxon>
    </lineage>
</organism>